<gene>
    <name evidence="9" type="primary">trpF</name>
    <name evidence="11" type="ORF">SAMN05444368_1374</name>
</gene>
<accession>A0ABY1JE08</accession>
<dbReference type="InterPro" id="IPR013785">
    <property type="entry name" value="Aldolase_TIM"/>
</dbReference>
<evidence type="ECO:0000256" key="9">
    <source>
        <dbReference type="HAMAP-Rule" id="MF_00135"/>
    </source>
</evidence>
<evidence type="ECO:0000256" key="6">
    <source>
        <dbReference type="ARBA" id="ARBA00022822"/>
    </source>
</evidence>
<name>A0ABY1JE08_9BACT</name>
<dbReference type="PANTHER" id="PTHR42894:SF1">
    <property type="entry name" value="N-(5'-PHOSPHORIBOSYL)ANTHRANILATE ISOMERASE"/>
    <property type="match status" value="1"/>
</dbReference>
<dbReference type="EMBL" id="FSQZ01000001">
    <property type="protein sequence ID" value="SIN70888.1"/>
    <property type="molecule type" value="Genomic_DNA"/>
</dbReference>
<dbReference type="InterPro" id="IPR011060">
    <property type="entry name" value="RibuloseP-bd_barrel"/>
</dbReference>
<evidence type="ECO:0000256" key="2">
    <source>
        <dbReference type="ARBA" id="ARBA00004664"/>
    </source>
</evidence>
<protein>
    <recommendedName>
        <fullName evidence="4 9">N-(5'-phosphoribosyl)anthranilate isomerase</fullName>
        <shortName evidence="9">PRAI</shortName>
        <ecNumber evidence="3 9">5.3.1.24</ecNumber>
    </recommendedName>
</protein>
<keyword evidence="5 9" id="KW-0028">Amino-acid biosynthesis</keyword>
<keyword evidence="8 9" id="KW-0413">Isomerase</keyword>
<feature type="domain" description="N-(5'phosphoribosyl) anthranilate isomerase (PRAI)" evidence="10">
    <location>
        <begin position="5"/>
        <end position="200"/>
    </location>
</feature>
<dbReference type="HAMAP" id="MF_00135">
    <property type="entry name" value="PRAI"/>
    <property type="match status" value="1"/>
</dbReference>
<sequence length="208" mass="22813">MRLRVKICGLTRERDVTAAVMAGADAVGFVLAPSPRRVDVDRAKKLASSVPPLVVVVAVVSDPSFELMDEIISSKAFDLIQFHGKEEPGFISNCPLRSIKAIAIEGEEDLKLISRYEEVANFIMLDAKRGKLRGGTGTTFNWQLIRNFNFKKPFILAGGIGPENVEQAVKLLSPSAIDVNSSLEVSPGVKDESKIVDLMKKVRKLNEF</sequence>
<dbReference type="CDD" id="cd00405">
    <property type="entry name" value="PRAI"/>
    <property type="match status" value="1"/>
</dbReference>
<evidence type="ECO:0000256" key="8">
    <source>
        <dbReference type="ARBA" id="ARBA00023235"/>
    </source>
</evidence>
<comment type="caution">
    <text evidence="11">The sequence shown here is derived from an EMBL/GenBank/DDBJ whole genome shotgun (WGS) entry which is preliminary data.</text>
</comment>
<evidence type="ECO:0000313" key="12">
    <source>
        <dbReference type="Proteomes" id="UP000185093"/>
    </source>
</evidence>
<keyword evidence="6 9" id="KW-0822">Tryptophan biosynthesis</keyword>
<evidence type="ECO:0000256" key="1">
    <source>
        <dbReference type="ARBA" id="ARBA00001164"/>
    </source>
</evidence>
<reference evidence="11 12" key="1">
    <citation type="submission" date="2016-11" db="EMBL/GenBank/DDBJ databases">
        <authorList>
            <person name="Varghese N."/>
            <person name="Submissions S."/>
        </authorList>
    </citation>
    <scope>NUCLEOTIDE SEQUENCE [LARGE SCALE GENOMIC DNA]</scope>
    <source>
        <strain evidence="11 12">DSM 20664</strain>
    </source>
</reference>
<dbReference type="SUPFAM" id="SSF51366">
    <property type="entry name" value="Ribulose-phoshate binding barrel"/>
    <property type="match status" value="1"/>
</dbReference>
<organism evidence="11 12">
    <name type="scientific">Acetomicrobium flavidum</name>
    <dbReference type="NCBI Taxonomy" id="49896"/>
    <lineage>
        <taxon>Bacteria</taxon>
        <taxon>Thermotogati</taxon>
        <taxon>Synergistota</taxon>
        <taxon>Synergistia</taxon>
        <taxon>Synergistales</taxon>
        <taxon>Acetomicrobiaceae</taxon>
        <taxon>Acetomicrobium</taxon>
    </lineage>
</organism>
<evidence type="ECO:0000256" key="7">
    <source>
        <dbReference type="ARBA" id="ARBA00023141"/>
    </source>
</evidence>
<evidence type="ECO:0000256" key="3">
    <source>
        <dbReference type="ARBA" id="ARBA00012572"/>
    </source>
</evidence>
<dbReference type="GO" id="GO:0016853">
    <property type="term" value="F:isomerase activity"/>
    <property type="evidence" value="ECO:0007669"/>
    <property type="project" value="UniProtKB-KW"/>
</dbReference>
<dbReference type="RefSeq" id="WP_074199720.1">
    <property type="nucleotide sequence ID" value="NZ_FSQZ01000001.1"/>
</dbReference>
<evidence type="ECO:0000256" key="5">
    <source>
        <dbReference type="ARBA" id="ARBA00022605"/>
    </source>
</evidence>
<dbReference type="Pfam" id="PF00697">
    <property type="entry name" value="PRAI"/>
    <property type="match status" value="1"/>
</dbReference>
<proteinExistence type="inferred from homology"/>
<evidence type="ECO:0000259" key="10">
    <source>
        <dbReference type="Pfam" id="PF00697"/>
    </source>
</evidence>
<evidence type="ECO:0000256" key="4">
    <source>
        <dbReference type="ARBA" id="ARBA00022272"/>
    </source>
</evidence>
<dbReference type="Gene3D" id="3.20.20.70">
    <property type="entry name" value="Aldolase class I"/>
    <property type="match status" value="1"/>
</dbReference>
<dbReference type="PANTHER" id="PTHR42894">
    <property type="entry name" value="N-(5'-PHOSPHORIBOSYL)ANTHRANILATE ISOMERASE"/>
    <property type="match status" value="1"/>
</dbReference>
<evidence type="ECO:0000313" key="11">
    <source>
        <dbReference type="EMBL" id="SIN70888.1"/>
    </source>
</evidence>
<dbReference type="Proteomes" id="UP000185093">
    <property type="component" value="Unassembled WGS sequence"/>
</dbReference>
<keyword evidence="12" id="KW-1185">Reference proteome</keyword>
<dbReference type="InterPro" id="IPR001240">
    <property type="entry name" value="PRAI_dom"/>
</dbReference>
<comment type="pathway">
    <text evidence="2 9">Amino-acid biosynthesis; L-tryptophan biosynthesis; L-tryptophan from chorismate: step 3/5.</text>
</comment>
<dbReference type="InterPro" id="IPR044643">
    <property type="entry name" value="TrpF_fam"/>
</dbReference>
<keyword evidence="7 9" id="KW-0057">Aromatic amino acid biosynthesis</keyword>
<dbReference type="EC" id="5.3.1.24" evidence="3 9"/>
<comment type="similarity">
    <text evidence="9">Belongs to the TrpF family.</text>
</comment>
<comment type="catalytic activity">
    <reaction evidence="1 9">
        <text>N-(5-phospho-beta-D-ribosyl)anthranilate = 1-(2-carboxyphenylamino)-1-deoxy-D-ribulose 5-phosphate</text>
        <dbReference type="Rhea" id="RHEA:21540"/>
        <dbReference type="ChEBI" id="CHEBI:18277"/>
        <dbReference type="ChEBI" id="CHEBI:58613"/>
        <dbReference type="EC" id="5.3.1.24"/>
    </reaction>
</comment>